<reference evidence="10" key="1">
    <citation type="submission" date="2020-08" db="EMBL/GenBank/DDBJ databases">
        <title>Genome public.</title>
        <authorList>
            <person name="Liu C."/>
            <person name="Sun Q."/>
        </authorList>
    </citation>
    <scope>NUCLEOTIDE SEQUENCE</scope>
    <source>
        <strain evidence="10">NSJ-40</strain>
    </source>
</reference>
<proteinExistence type="inferred from homology"/>
<evidence type="ECO:0000259" key="9">
    <source>
        <dbReference type="Pfam" id="PF06826"/>
    </source>
</evidence>
<keyword evidence="7 8" id="KW-0472">Membrane</keyword>
<feature type="transmembrane region" description="Helical" evidence="8">
    <location>
        <begin position="107"/>
        <end position="130"/>
    </location>
</feature>
<feature type="transmembrane region" description="Helical" evidence="8">
    <location>
        <begin position="267"/>
        <end position="291"/>
    </location>
</feature>
<dbReference type="EMBL" id="JACRSN010000010">
    <property type="protein sequence ID" value="MBC8533940.1"/>
    <property type="molecule type" value="Genomic_DNA"/>
</dbReference>
<feature type="domain" description="YidE/YbjL duplication" evidence="9">
    <location>
        <begin position="20"/>
        <end position="206"/>
    </location>
</feature>
<dbReference type="PANTHER" id="PTHR30445">
    <property type="entry name" value="K(+)_H(+) ANTIPORTER SUBUNIT KHTT"/>
    <property type="match status" value="1"/>
</dbReference>
<feature type="transmembrane region" description="Helical" evidence="8">
    <location>
        <begin position="368"/>
        <end position="388"/>
    </location>
</feature>
<evidence type="ECO:0000256" key="6">
    <source>
        <dbReference type="ARBA" id="ARBA00022989"/>
    </source>
</evidence>
<keyword evidence="11" id="KW-1185">Reference proteome</keyword>
<comment type="subcellular location">
    <subcellularLocation>
        <location evidence="1">Cell membrane</location>
        <topology evidence="1">Multi-pass membrane protein</topology>
    </subcellularLocation>
</comment>
<keyword evidence="6 8" id="KW-1133">Transmembrane helix</keyword>
<dbReference type="RefSeq" id="WP_249319594.1">
    <property type="nucleotide sequence ID" value="NZ_JACRSN010000010.1"/>
</dbReference>
<evidence type="ECO:0000313" key="10">
    <source>
        <dbReference type="EMBL" id="MBC8533940.1"/>
    </source>
</evidence>
<dbReference type="AlphaFoldDB" id="A0A926DBI4"/>
<comment type="caution">
    <text evidence="10">The sequence shown here is derived from an EMBL/GenBank/DDBJ whole genome shotgun (WGS) entry which is preliminary data.</text>
</comment>
<dbReference type="PANTHER" id="PTHR30445:SF3">
    <property type="entry name" value="TRANSPORT PROTEIN YIDE-RELATED"/>
    <property type="match status" value="1"/>
</dbReference>
<feature type="transmembrane region" description="Helical" evidence="8">
    <location>
        <begin position="189"/>
        <end position="209"/>
    </location>
</feature>
<feature type="transmembrane region" description="Helical" evidence="8">
    <location>
        <begin position="241"/>
        <end position="261"/>
    </location>
</feature>
<evidence type="ECO:0000256" key="2">
    <source>
        <dbReference type="ARBA" id="ARBA00009854"/>
    </source>
</evidence>
<feature type="transmembrane region" description="Helical" evidence="8">
    <location>
        <begin position="6"/>
        <end position="30"/>
    </location>
</feature>
<feature type="domain" description="YidE/YbjL duplication" evidence="9">
    <location>
        <begin position="246"/>
        <end position="415"/>
    </location>
</feature>
<dbReference type="InterPro" id="IPR006512">
    <property type="entry name" value="YidE_YbjL"/>
</dbReference>
<dbReference type="GO" id="GO:0005886">
    <property type="term" value="C:plasma membrane"/>
    <property type="evidence" value="ECO:0007669"/>
    <property type="project" value="UniProtKB-SubCell"/>
</dbReference>
<organism evidence="10 11">
    <name type="scientific">Yeguia hominis</name>
    <dbReference type="NCBI Taxonomy" id="2763662"/>
    <lineage>
        <taxon>Bacteria</taxon>
        <taxon>Bacillati</taxon>
        <taxon>Bacillota</taxon>
        <taxon>Clostridia</taxon>
        <taxon>Eubacteriales</taxon>
        <taxon>Yeguiaceae</taxon>
        <taxon>Yeguia</taxon>
    </lineage>
</organism>
<keyword evidence="4" id="KW-1003">Cell membrane</keyword>
<dbReference type="NCBIfam" id="TIGR01625">
    <property type="entry name" value="YidE_YbjL_dupl"/>
    <property type="match status" value="1"/>
</dbReference>
<evidence type="ECO:0000256" key="4">
    <source>
        <dbReference type="ARBA" id="ARBA00022475"/>
    </source>
</evidence>
<dbReference type="InterPro" id="IPR050144">
    <property type="entry name" value="AAE_transporter"/>
</dbReference>
<dbReference type="Proteomes" id="UP000651482">
    <property type="component" value="Unassembled WGS sequence"/>
</dbReference>
<sequence>MSLFGGVINVSGISFLMFSIMVIVALGYLLGRITIKGVSLGTAGVFIVALLFGALFYEDLSTALKSAEVTSNGLKIVENTGLVFFVTSVGFIAGPKFFKNLKKNFKSYILLGVSIILAGGLTCVACYYIGRGSESNSSEFIAMLDGLLSGSLTTTPGFSAAKETVKNLYVNDPEMSAACEAAVTVGHGIAYLFGVVGVVLFVQLIPKFTKANMEEERKKLASVDMGTAKTYSGKLIDIDPMGLGAFGLAALIGLVIGNIRIPLSSQGLSGTCFSLTTTGGALVTALVFGHFSRIGRVNIMPPKKTLENLRELGLMLFLIGAGVAGGANFVKYFKPVYFLYGAIMTLVPMIVGYLIAKYILKLSLLNNLGSITGGMTSTPALGTLINVAGTEDVAAAYAATYPIALLAVVLVSQFLIVIFG</sequence>
<accession>A0A926DBI4</accession>
<protein>
    <submittedName>
        <fullName evidence="10">Permease</fullName>
    </submittedName>
</protein>
<evidence type="ECO:0000256" key="1">
    <source>
        <dbReference type="ARBA" id="ARBA00004651"/>
    </source>
</evidence>
<feature type="transmembrane region" description="Helical" evidence="8">
    <location>
        <begin position="37"/>
        <end position="56"/>
    </location>
</feature>
<name>A0A926DBI4_9FIRM</name>
<keyword evidence="3" id="KW-0813">Transport</keyword>
<evidence type="ECO:0000256" key="3">
    <source>
        <dbReference type="ARBA" id="ARBA00022448"/>
    </source>
</evidence>
<feature type="transmembrane region" description="Helical" evidence="8">
    <location>
        <begin position="76"/>
        <end position="95"/>
    </location>
</feature>
<keyword evidence="5 8" id="KW-0812">Transmembrane</keyword>
<evidence type="ECO:0000256" key="5">
    <source>
        <dbReference type="ARBA" id="ARBA00022692"/>
    </source>
</evidence>
<feature type="transmembrane region" description="Helical" evidence="8">
    <location>
        <begin position="312"/>
        <end position="330"/>
    </location>
</feature>
<feature type="transmembrane region" description="Helical" evidence="8">
    <location>
        <begin position="336"/>
        <end position="356"/>
    </location>
</feature>
<evidence type="ECO:0000256" key="7">
    <source>
        <dbReference type="ARBA" id="ARBA00023136"/>
    </source>
</evidence>
<gene>
    <name evidence="10" type="ORF">IAG03_07970</name>
</gene>
<comment type="similarity">
    <text evidence="2">Belongs to the AAE transporter (TC 2.A.81) family.</text>
</comment>
<feature type="transmembrane region" description="Helical" evidence="8">
    <location>
        <begin position="394"/>
        <end position="419"/>
    </location>
</feature>
<dbReference type="Pfam" id="PF06826">
    <property type="entry name" value="Asp-Al_Ex"/>
    <property type="match status" value="2"/>
</dbReference>
<evidence type="ECO:0000256" key="8">
    <source>
        <dbReference type="SAM" id="Phobius"/>
    </source>
</evidence>
<evidence type="ECO:0000313" key="11">
    <source>
        <dbReference type="Proteomes" id="UP000651482"/>
    </source>
</evidence>